<reference evidence="4" key="1">
    <citation type="submission" date="2016-11" db="EMBL/GenBank/DDBJ databases">
        <authorList>
            <person name="Varghese N."/>
            <person name="Submissions S."/>
        </authorList>
    </citation>
    <scope>NUCLEOTIDE SEQUENCE</scope>
    <source>
        <strain evidence="4">DSM 4029</strain>
    </source>
</reference>
<gene>
    <name evidence="3" type="ORF">GT747_09545</name>
    <name evidence="4" type="ORF">SAMN05444424_1090</name>
</gene>
<feature type="transmembrane region" description="Helical" evidence="1">
    <location>
        <begin position="85"/>
        <end position="108"/>
    </location>
</feature>
<comment type="caution">
    <text evidence="4">The sequence shown here is derived from an EMBL/GenBank/DDBJ whole genome shotgun (WGS) entry which is preliminary data.</text>
</comment>
<name>A0AAQ1MCE7_9FIRM</name>
<proteinExistence type="predicted"/>
<dbReference type="Proteomes" id="UP000184089">
    <property type="component" value="Unassembled WGS sequence"/>
</dbReference>
<keyword evidence="1" id="KW-0472">Membrane</keyword>
<accession>A0AAQ1MCE7</accession>
<dbReference type="EMBL" id="FQVY01000002">
    <property type="protein sequence ID" value="SHF99792.1"/>
    <property type="molecule type" value="Genomic_DNA"/>
</dbReference>
<feature type="domain" description="YcxB-like C-terminal" evidence="2">
    <location>
        <begin position="144"/>
        <end position="193"/>
    </location>
</feature>
<evidence type="ECO:0000313" key="3">
    <source>
        <dbReference type="EMBL" id="MZL69995.1"/>
    </source>
</evidence>
<evidence type="ECO:0000256" key="1">
    <source>
        <dbReference type="SAM" id="Phobius"/>
    </source>
</evidence>
<feature type="transmembrane region" description="Helical" evidence="1">
    <location>
        <begin position="36"/>
        <end position="55"/>
    </location>
</feature>
<keyword evidence="6" id="KW-1185">Reference proteome</keyword>
<organism evidence="4 5">
    <name type="scientific">Bittarella massiliensis</name>
    <name type="common">ex Durand et al. 2017</name>
    <dbReference type="NCBI Taxonomy" id="1720313"/>
    <lineage>
        <taxon>Bacteria</taxon>
        <taxon>Bacillati</taxon>
        <taxon>Bacillota</taxon>
        <taxon>Clostridia</taxon>
        <taxon>Eubacteriales</taxon>
        <taxon>Oscillospiraceae</taxon>
        <taxon>Bittarella (ex Durand et al. 2017)</taxon>
    </lineage>
</organism>
<evidence type="ECO:0000313" key="6">
    <source>
        <dbReference type="Proteomes" id="UP000474718"/>
    </source>
</evidence>
<evidence type="ECO:0000313" key="4">
    <source>
        <dbReference type="EMBL" id="SHF99792.1"/>
    </source>
</evidence>
<dbReference type="Pfam" id="PF14317">
    <property type="entry name" value="YcxB"/>
    <property type="match status" value="1"/>
</dbReference>
<evidence type="ECO:0000259" key="2">
    <source>
        <dbReference type="Pfam" id="PF14317"/>
    </source>
</evidence>
<reference evidence="3 6" key="3">
    <citation type="journal article" date="2019" name="Nat. Med.">
        <title>A library of human gut bacterial isolates paired with longitudinal multiomics data enables mechanistic microbiome research.</title>
        <authorList>
            <person name="Poyet M."/>
            <person name="Groussin M."/>
            <person name="Gibbons S.M."/>
            <person name="Avila-Pacheco J."/>
            <person name="Jiang X."/>
            <person name="Kearney S.M."/>
            <person name="Perrotta A.R."/>
            <person name="Berdy B."/>
            <person name="Zhao S."/>
            <person name="Lieberman T.D."/>
            <person name="Swanson P.K."/>
            <person name="Smith M."/>
            <person name="Roesemann S."/>
            <person name="Alexander J.E."/>
            <person name="Rich S.A."/>
            <person name="Livny J."/>
            <person name="Vlamakis H."/>
            <person name="Clish C."/>
            <person name="Bullock K."/>
            <person name="Deik A."/>
            <person name="Scott J."/>
            <person name="Pierce K.A."/>
            <person name="Xavier R.J."/>
            <person name="Alm E.J."/>
        </authorList>
    </citation>
    <scope>NUCLEOTIDE SEQUENCE [LARGE SCALE GENOMIC DNA]</scope>
    <source>
        <strain evidence="3 6">BIOML-A2</strain>
    </source>
</reference>
<evidence type="ECO:0000313" key="5">
    <source>
        <dbReference type="Proteomes" id="UP000184089"/>
    </source>
</evidence>
<dbReference type="Proteomes" id="UP000474718">
    <property type="component" value="Unassembled WGS sequence"/>
</dbReference>
<dbReference type="EMBL" id="WWVX01000006">
    <property type="protein sequence ID" value="MZL69995.1"/>
    <property type="molecule type" value="Genomic_DNA"/>
</dbReference>
<reference evidence="5" key="2">
    <citation type="submission" date="2016-11" db="EMBL/GenBank/DDBJ databases">
        <authorList>
            <person name="Jaros S."/>
            <person name="Januszkiewicz K."/>
            <person name="Wedrychowicz H."/>
        </authorList>
    </citation>
    <scope>NUCLEOTIDE SEQUENCE [LARGE SCALE GENOMIC DNA]</scope>
    <source>
        <strain evidence="5">DSM 4029</strain>
    </source>
</reference>
<sequence length="226" mass="26377">MKFPLQLQYELTLDDTRKVFDLVYGKKEKRGNIIRTVFFSVMALIFFCSMIYALGQSAVAVHTLENGTVSPYIDYSHLDFSKINWQMVGMSALLMVICILMAVFYNIYTRRRLESIVRDRHEAMHGGIVVLGRESFLFRSDDGRIEVNKEYKNLYEAYEDADFFALITGDQTCVPIPKSKMETEQFAELSKILSIDLKEYFFKNGYMNTEVEMKTIFGDFTRRKLK</sequence>
<dbReference type="RefSeq" id="WP_021660079.1">
    <property type="nucleotide sequence ID" value="NZ_FQVY01000002.1"/>
</dbReference>
<protein>
    <submittedName>
        <fullName evidence="4">YcxB-like protein</fullName>
    </submittedName>
</protein>
<keyword evidence="1" id="KW-0812">Transmembrane</keyword>
<keyword evidence="1" id="KW-1133">Transmembrane helix</keyword>
<dbReference type="AlphaFoldDB" id="A0AAQ1MCE7"/>
<dbReference type="InterPro" id="IPR025588">
    <property type="entry name" value="YcxB-like_C"/>
</dbReference>